<keyword evidence="1" id="KW-0067">ATP-binding</keyword>
<accession>A0AA36D3A6</accession>
<dbReference type="Gene3D" id="1.10.510.10">
    <property type="entry name" value="Transferase(Phosphotransferase) domain 1"/>
    <property type="match status" value="1"/>
</dbReference>
<name>A0AA36D3A6_9BILA</name>
<keyword evidence="1" id="KW-0547">Nucleotide-binding</keyword>
<dbReference type="GO" id="GO:0005524">
    <property type="term" value="F:ATP binding"/>
    <property type="evidence" value="ECO:0007669"/>
    <property type="project" value="UniProtKB-UniRule"/>
</dbReference>
<dbReference type="PROSITE" id="PS00107">
    <property type="entry name" value="PROTEIN_KINASE_ATP"/>
    <property type="match status" value="1"/>
</dbReference>
<feature type="region of interest" description="Disordered" evidence="2">
    <location>
        <begin position="286"/>
        <end position="322"/>
    </location>
</feature>
<dbReference type="InterPro" id="IPR000719">
    <property type="entry name" value="Prot_kinase_dom"/>
</dbReference>
<sequence>MAEAAEPVCASDRLPAAGDVIVSGQASYRLDTVIGDGGYGQVFMASEGGKKFAVKCEKYSRSMLRIECNVLRELNAAKCKHICEMFAYGSLRKEYVFVAMTLLGRDLHRLRSEMRERRFTRPTALRVGRQSLQAIEEIHNVGFLSRDIKPGNFAPGIRDNNQHRTIFLYDFGLARKYVDANNNVIGSRGEAHQRLDLSRRDDVESWFYMLVELTIGALPWRAISDRHAVHTSKLAARTDITWLNGCPEQYTTMMRLIDAVDFLSAPPYEQLLKLIEEACQQAGVKGKDRWDWDDENATNTPTISKLDSKSEREQKCNRDASQ</sequence>
<dbReference type="InterPro" id="IPR050235">
    <property type="entry name" value="CK1_Ser-Thr_kinase"/>
</dbReference>
<proteinExistence type="predicted"/>
<dbReference type="SMART" id="SM00220">
    <property type="entry name" value="S_TKc"/>
    <property type="match status" value="1"/>
</dbReference>
<feature type="domain" description="Protein kinase" evidence="3">
    <location>
        <begin position="28"/>
        <end position="322"/>
    </location>
</feature>
<reference evidence="4" key="1">
    <citation type="submission" date="2023-06" db="EMBL/GenBank/DDBJ databases">
        <authorList>
            <person name="Delattre M."/>
        </authorList>
    </citation>
    <scope>NUCLEOTIDE SEQUENCE</scope>
    <source>
        <strain evidence="4">AF72</strain>
    </source>
</reference>
<dbReference type="Pfam" id="PF00069">
    <property type="entry name" value="Pkinase"/>
    <property type="match status" value="1"/>
</dbReference>
<evidence type="ECO:0000313" key="5">
    <source>
        <dbReference type="Proteomes" id="UP001177023"/>
    </source>
</evidence>
<organism evidence="4 5">
    <name type="scientific">Mesorhabditis spiculigera</name>
    <dbReference type="NCBI Taxonomy" id="96644"/>
    <lineage>
        <taxon>Eukaryota</taxon>
        <taxon>Metazoa</taxon>
        <taxon>Ecdysozoa</taxon>
        <taxon>Nematoda</taxon>
        <taxon>Chromadorea</taxon>
        <taxon>Rhabditida</taxon>
        <taxon>Rhabditina</taxon>
        <taxon>Rhabditomorpha</taxon>
        <taxon>Rhabditoidea</taxon>
        <taxon>Rhabditidae</taxon>
        <taxon>Mesorhabditinae</taxon>
        <taxon>Mesorhabditis</taxon>
    </lineage>
</organism>
<evidence type="ECO:0000259" key="3">
    <source>
        <dbReference type="PROSITE" id="PS50011"/>
    </source>
</evidence>
<evidence type="ECO:0000313" key="4">
    <source>
        <dbReference type="EMBL" id="CAJ0579906.1"/>
    </source>
</evidence>
<dbReference type="AlphaFoldDB" id="A0AA36D3A6"/>
<dbReference type="EMBL" id="CATQJA010002657">
    <property type="protein sequence ID" value="CAJ0579906.1"/>
    <property type="molecule type" value="Genomic_DNA"/>
</dbReference>
<feature type="compositionally biased region" description="Basic and acidic residues" evidence="2">
    <location>
        <begin position="306"/>
        <end position="322"/>
    </location>
</feature>
<dbReference type="Proteomes" id="UP001177023">
    <property type="component" value="Unassembled WGS sequence"/>
</dbReference>
<dbReference type="SUPFAM" id="SSF56112">
    <property type="entry name" value="Protein kinase-like (PK-like)"/>
    <property type="match status" value="1"/>
</dbReference>
<dbReference type="PANTHER" id="PTHR11909">
    <property type="entry name" value="CASEIN KINASE-RELATED"/>
    <property type="match status" value="1"/>
</dbReference>
<evidence type="ECO:0000256" key="2">
    <source>
        <dbReference type="SAM" id="MobiDB-lite"/>
    </source>
</evidence>
<protein>
    <recommendedName>
        <fullName evidence="3">Protein kinase domain-containing protein</fullName>
    </recommendedName>
</protein>
<dbReference type="InterPro" id="IPR017441">
    <property type="entry name" value="Protein_kinase_ATP_BS"/>
</dbReference>
<dbReference type="PROSITE" id="PS50011">
    <property type="entry name" value="PROTEIN_KINASE_DOM"/>
    <property type="match status" value="1"/>
</dbReference>
<comment type="caution">
    <text evidence="4">The sequence shown here is derived from an EMBL/GenBank/DDBJ whole genome shotgun (WGS) entry which is preliminary data.</text>
</comment>
<feature type="non-terminal residue" evidence="4">
    <location>
        <position position="1"/>
    </location>
</feature>
<dbReference type="GO" id="GO:0004672">
    <property type="term" value="F:protein kinase activity"/>
    <property type="evidence" value="ECO:0007669"/>
    <property type="project" value="InterPro"/>
</dbReference>
<gene>
    <name evidence="4" type="ORF">MSPICULIGERA_LOCUS18109</name>
</gene>
<feature type="binding site" evidence="1">
    <location>
        <position position="55"/>
    </location>
    <ligand>
        <name>ATP</name>
        <dbReference type="ChEBI" id="CHEBI:30616"/>
    </ligand>
</feature>
<keyword evidence="5" id="KW-1185">Reference proteome</keyword>
<dbReference type="InterPro" id="IPR011009">
    <property type="entry name" value="Kinase-like_dom_sf"/>
</dbReference>
<evidence type="ECO:0000256" key="1">
    <source>
        <dbReference type="PROSITE-ProRule" id="PRU10141"/>
    </source>
</evidence>